<sequence length="74" mass="8706">MHWSGRLFQGRLQLFYCIPFLVESNNSAAKILEKQIYRTLVYKLAALKCFDAFEVVSNVSRQAKCQSWRTFMHS</sequence>
<keyword evidence="2" id="KW-1185">Reference proteome</keyword>
<accession>A0A4U5LWM2</accession>
<name>A0A4U5LWM2_STECR</name>
<reference evidence="1 2" key="1">
    <citation type="journal article" date="2015" name="Genome Biol.">
        <title>Comparative genomics of Steinernema reveals deeply conserved gene regulatory networks.</title>
        <authorList>
            <person name="Dillman A.R."/>
            <person name="Macchietto M."/>
            <person name="Porter C.F."/>
            <person name="Rogers A."/>
            <person name="Williams B."/>
            <person name="Antoshechkin I."/>
            <person name="Lee M.M."/>
            <person name="Goodwin Z."/>
            <person name="Lu X."/>
            <person name="Lewis E.E."/>
            <person name="Goodrich-Blair H."/>
            <person name="Stock S.P."/>
            <person name="Adams B.J."/>
            <person name="Sternberg P.W."/>
            <person name="Mortazavi A."/>
        </authorList>
    </citation>
    <scope>NUCLEOTIDE SEQUENCE [LARGE SCALE GENOMIC DNA]</scope>
    <source>
        <strain evidence="1 2">ALL</strain>
    </source>
</reference>
<protein>
    <submittedName>
        <fullName evidence="1">Uncharacterized protein</fullName>
    </submittedName>
</protein>
<dbReference type="EMBL" id="AZBU02000011">
    <property type="protein sequence ID" value="TKR60572.1"/>
    <property type="molecule type" value="Genomic_DNA"/>
</dbReference>
<proteinExistence type="predicted"/>
<comment type="caution">
    <text evidence="1">The sequence shown here is derived from an EMBL/GenBank/DDBJ whole genome shotgun (WGS) entry which is preliminary data.</text>
</comment>
<organism evidence="1 2">
    <name type="scientific">Steinernema carpocapsae</name>
    <name type="common">Entomopathogenic nematode</name>
    <dbReference type="NCBI Taxonomy" id="34508"/>
    <lineage>
        <taxon>Eukaryota</taxon>
        <taxon>Metazoa</taxon>
        <taxon>Ecdysozoa</taxon>
        <taxon>Nematoda</taxon>
        <taxon>Chromadorea</taxon>
        <taxon>Rhabditida</taxon>
        <taxon>Tylenchina</taxon>
        <taxon>Panagrolaimomorpha</taxon>
        <taxon>Strongyloidoidea</taxon>
        <taxon>Steinernematidae</taxon>
        <taxon>Steinernema</taxon>
    </lineage>
</organism>
<evidence type="ECO:0000313" key="1">
    <source>
        <dbReference type="EMBL" id="TKR60572.1"/>
    </source>
</evidence>
<dbReference type="Proteomes" id="UP000298663">
    <property type="component" value="Unassembled WGS sequence"/>
</dbReference>
<evidence type="ECO:0000313" key="2">
    <source>
        <dbReference type="Proteomes" id="UP000298663"/>
    </source>
</evidence>
<reference evidence="1 2" key="2">
    <citation type="journal article" date="2019" name="G3 (Bethesda)">
        <title>Hybrid Assembly of the Genome of the Entomopathogenic Nematode Steinernema carpocapsae Identifies the X-Chromosome.</title>
        <authorList>
            <person name="Serra L."/>
            <person name="Macchietto M."/>
            <person name="Macias-Munoz A."/>
            <person name="McGill C.J."/>
            <person name="Rodriguez I.M."/>
            <person name="Rodriguez B."/>
            <person name="Murad R."/>
            <person name="Mortazavi A."/>
        </authorList>
    </citation>
    <scope>NUCLEOTIDE SEQUENCE [LARGE SCALE GENOMIC DNA]</scope>
    <source>
        <strain evidence="1 2">ALL</strain>
    </source>
</reference>
<gene>
    <name evidence="1" type="ORF">L596_027799</name>
</gene>
<dbReference type="AlphaFoldDB" id="A0A4U5LWM2"/>